<reference evidence="3" key="1">
    <citation type="journal article" date="2021" name="Sci. Rep.">
        <title>Diploid genomic architecture of Nitzschia inconspicua, an elite biomass production diatom.</title>
        <authorList>
            <person name="Oliver A."/>
            <person name="Podell S."/>
            <person name="Pinowska A."/>
            <person name="Traller J.C."/>
            <person name="Smith S.R."/>
            <person name="McClure R."/>
            <person name="Beliaev A."/>
            <person name="Bohutskyi P."/>
            <person name="Hill E.A."/>
            <person name="Rabines A."/>
            <person name="Zheng H."/>
            <person name="Allen L.Z."/>
            <person name="Kuo A."/>
            <person name="Grigoriev I.V."/>
            <person name="Allen A.E."/>
            <person name="Hazlebeck D."/>
            <person name="Allen E.E."/>
        </authorList>
    </citation>
    <scope>NUCLEOTIDE SEQUENCE</scope>
    <source>
        <strain evidence="3">Hildebrandi</strain>
    </source>
</reference>
<keyword evidence="2" id="KW-0472">Membrane</keyword>
<feature type="compositionally biased region" description="Polar residues" evidence="1">
    <location>
        <begin position="84"/>
        <end position="97"/>
    </location>
</feature>
<evidence type="ECO:0000256" key="1">
    <source>
        <dbReference type="SAM" id="MobiDB-lite"/>
    </source>
</evidence>
<dbReference type="EMBL" id="JAGRRH010000027">
    <property type="protein sequence ID" value="KAG7340689.1"/>
    <property type="molecule type" value="Genomic_DNA"/>
</dbReference>
<sequence>MSSSNYIHVNSSLHSGRKRLGVLRVMLASTVVFFSIVSLYFSHNQVSRIHEVSGHHRAKKLRLREELAKHNLLRLASKGLVHSLGNNSLKENGNQRQNKTKQRLSRPVPKDLDIAPLQAAIIKTLEEGRDGIKEDRVVQKTVKKGEKQASSVVNFTLPKTSSNVTASIQATTNSTYIDVPFKRYDKVVIVTKIHGPHQWEILEQSFCLLHHAYNHKVLYDIVVFTAEPVPQDNVDNLQKMLGNAKLSVELDNRGFQEEIAALPPNKYNHFLEMCNVTTPANLTWWSECKFRLAYNWQAEFRSLHIWHHPALKEYKYMLWMDTDGFCAKPWQKDPVEYFIENDGVIMFDHFPQAQTNMKIQPHIYHGFNKTICELKLNEEGNLVSRLGEEGECYQRGVPNIHGFFHITNLDFYRSAPVKNGLEKLFGDCFLCRVPDDQLAVTAPAAILAPERSWEMRGKGFHLDVFHNGMMDGLDIAKPAGFKKYWAEVGKFDLPSADGICPIVAKN</sequence>
<keyword evidence="2" id="KW-0812">Transmembrane</keyword>
<name>A0A9K3KCC3_9STRA</name>
<evidence type="ECO:0000313" key="4">
    <source>
        <dbReference type="Proteomes" id="UP000693970"/>
    </source>
</evidence>
<dbReference type="Proteomes" id="UP000693970">
    <property type="component" value="Unassembled WGS sequence"/>
</dbReference>
<accession>A0A9K3KCC3</accession>
<dbReference type="OrthoDB" id="42004at2759"/>
<gene>
    <name evidence="3" type="ORF">IV203_024232</name>
</gene>
<feature type="region of interest" description="Disordered" evidence="1">
    <location>
        <begin position="84"/>
        <end position="108"/>
    </location>
</feature>
<protein>
    <submittedName>
        <fullName evidence="3">Uncharacterized protein</fullName>
    </submittedName>
</protein>
<keyword evidence="2" id="KW-1133">Transmembrane helix</keyword>
<organism evidence="3 4">
    <name type="scientific">Nitzschia inconspicua</name>
    <dbReference type="NCBI Taxonomy" id="303405"/>
    <lineage>
        <taxon>Eukaryota</taxon>
        <taxon>Sar</taxon>
        <taxon>Stramenopiles</taxon>
        <taxon>Ochrophyta</taxon>
        <taxon>Bacillariophyta</taxon>
        <taxon>Bacillariophyceae</taxon>
        <taxon>Bacillariophycidae</taxon>
        <taxon>Bacillariales</taxon>
        <taxon>Bacillariaceae</taxon>
        <taxon>Nitzschia</taxon>
    </lineage>
</organism>
<reference evidence="3" key="2">
    <citation type="submission" date="2021-04" db="EMBL/GenBank/DDBJ databases">
        <authorList>
            <person name="Podell S."/>
        </authorList>
    </citation>
    <scope>NUCLEOTIDE SEQUENCE</scope>
    <source>
        <strain evidence="3">Hildebrandi</strain>
    </source>
</reference>
<evidence type="ECO:0000313" key="3">
    <source>
        <dbReference type="EMBL" id="KAG7340689.1"/>
    </source>
</evidence>
<comment type="caution">
    <text evidence="3">The sequence shown here is derived from an EMBL/GenBank/DDBJ whole genome shotgun (WGS) entry which is preliminary data.</text>
</comment>
<proteinExistence type="predicted"/>
<keyword evidence="4" id="KW-1185">Reference proteome</keyword>
<dbReference type="AlphaFoldDB" id="A0A9K3KCC3"/>
<evidence type="ECO:0000256" key="2">
    <source>
        <dbReference type="SAM" id="Phobius"/>
    </source>
</evidence>
<feature type="transmembrane region" description="Helical" evidence="2">
    <location>
        <begin position="21"/>
        <end position="41"/>
    </location>
</feature>